<gene>
    <name evidence="2" type="ORF">FJV41_11930</name>
</gene>
<organism evidence="2 3">
    <name type="scientific">Myxococcus llanfairpwllgwyngyllgogerychwyrndrobwllllantysiliogogogochensis</name>
    <dbReference type="NCBI Taxonomy" id="2590453"/>
    <lineage>
        <taxon>Bacteria</taxon>
        <taxon>Pseudomonadati</taxon>
        <taxon>Myxococcota</taxon>
        <taxon>Myxococcia</taxon>
        <taxon>Myxococcales</taxon>
        <taxon>Cystobacterineae</taxon>
        <taxon>Myxococcaceae</taxon>
        <taxon>Myxococcus</taxon>
    </lineage>
</organism>
<reference evidence="2 3" key="1">
    <citation type="submission" date="2019-06" db="EMBL/GenBank/DDBJ databases">
        <authorList>
            <person name="Livingstone P."/>
            <person name="Whitworth D."/>
        </authorList>
    </citation>
    <scope>NUCLEOTIDE SEQUENCE [LARGE SCALE GENOMIC DNA]</scope>
    <source>
        <strain evidence="2 3">AM401</strain>
    </source>
</reference>
<dbReference type="AlphaFoldDB" id="A0A540X3F7"/>
<feature type="region of interest" description="Disordered" evidence="1">
    <location>
        <begin position="147"/>
        <end position="166"/>
    </location>
</feature>
<proteinExistence type="predicted"/>
<evidence type="ECO:0000313" key="3">
    <source>
        <dbReference type="Proteomes" id="UP000315369"/>
    </source>
</evidence>
<dbReference type="RefSeq" id="WP_141642577.1">
    <property type="nucleotide sequence ID" value="NZ_VIFM01000036.1"/>
</dbReference>
<keyword evidence="3" id="KW-1185">Reference proteome</keyword>
<name>A0A540X3F7_9BACT</name>
<evidence type="ECO:0000313" key="2">
    <source>
        <dbReference type="EMBL" id="TQF15779.1"/>
    </source>
</evidence>
<feature type="region of interest" description="Disordered" evidence="1">
    <location>
        <begin position="1"/>
        <end position="33"/>
    </location>
</feature>
<accession>A0A540X3F7</accession>
<dbReference type="EMBL" id="VIFM01000036">
    <property type="protein sequence ID" value="TQF15779.1"/>
    <property type="molecule type" value="Genomic_DNA"/>
</dbReference>
<sequence>MRATAYAAPSEMHGMAHPSRTVSGEGVHTSAERGLAQCQQRANQSPPVQRVSGYQQLLNTSPRVAALQRGPPRAPVVQRMRITSGDITESVDEAWKTVEEFLWDKGIPDRYWPEMKQQLAAMGEDQEFEYYEDAADLLTQQLNAREGTDYPVGPQEDLDDKDTQQDSGGWGGLAWKVLKYGTMFLAAQSAVENILPKANAMSLPMGPSGPSNALTNMTGLRQDVCKVPGLMDSFLPMPLPTCDMADAPVAPKTWSNHGVWKDWLNAFATGRWSYPEDPTEIPGVSFLSGPNDLAQDGYYAYSHRAKDGRVAISYTGTDATTNNAVPHSYLASGGDVYAAGMLLAKGGQVTQADSASGHYLPDPKVYLDESCQSQVTPKESLEFLQSKLEADGLAAPGMNLLPFRHPNLIQQTIDCQQNRQPLFNPHGFR</sequence>
<evidence type="ECO:0000256" key="1">
    <source>
        <dbReference type="SAM" id="MobiDB-lite"/>
    </source>
</evidence>
<comment type="caution">
    <text evidence="2">The sequence shown here is derived from an EMBL/GenBank/DDBJ whole genome shotgun (WGS) entry which is preliminary data.</text>
</comment>
<protein>
    <submittedName>
        <fullName evidence="2">Uncharacterized protein</fullName>
    </submittedName>
</protein>
<dbReference type="Proteomes" id="UP000315369">
    <property type="component" value="Unassembled WGS sequence"/>
</dbReference>